<accession>A0A4C1YNE0</accession>
<evidence type="ECO:0000313" key="2">
    <source>
        <dbReference type="Proteomes" id="UP000299102"/>
    </source>
</evidence>
<comment type="caution">
    <text evidence="1">The sequence shown here is derived from an EMBL/GenBank/DDBJ whole genome shotgun (WGS) entry which is preliminary data.</text>
</comment>
<reference evidence="1 2" key="1">
    <citation type="journal article" date="2019" name="Commun. Biol.">
        <title>The bagworm genome reveals a unique fibroin gene that provides high tensile strength.</title>
        <authorList>
            <person name="Kono N."/>
            <person name="Nakamura H."/>
            <person name="Ohtoshi R."/>
            <person name="Tomita M."/>
            <person name="Numata K."/>
            <person name="Arakawa K."/>
        </authorList>
    </citation>
    <scope>NUCLEOTIDE SEQUENCE [LARGE SCALE GENOMIC DNA]</scope>
</reference>
<evidence type="ECO:0000313" key="1">
    <source>
        <dbReference type="EMBL" id="GBP77766.1"/>
    </source>
</evidence>
<organism evidence="1 2">
    <name type="scientific">Eumeta variegata</name>
    <name type="common">Bagworm moth</name>
    <name type="synonym">Eumeta japonica</name>
    <dbReference type="NCBI Taxonomy" id="151549"/>
    <lineage>
        <taxon>Eukaryota</taxon>
        <taxon>Metazoa</taxon>
        <taxon>Ecdysozoa</taxon>
        <taxon>Arthropoda</taxon>
        <taxon>Hexapoda</taxon>
        <taxon>Insecta</taxon>
        <taxon>Pterygota</taxon>
        <taxon>Neoptera</taxon>
        <taxon>Endopterygota</taxon>
        <taxon>Lepidoptera</taxon>
        <taxon>Glossata</taxon>
        <taxon>Ditrysia</taxon>
        <taxon>Tineoidea</taxon>
        <taxon>Psychidae</taxon>
        <taxon>Oiketicinae</taxon>
        <taxon>Eumeta</taxon>
    </lineage>
</organism>
<proteinExistence type="predicted"/>
<gene>
    <name evidence="1" type="ORF">EVAR_98459_1</name>
</gene>
<sequence>MDDPSAGSSMLRRGAAIPVSDNYIYRTLFLSECAFRDDLGAPACSPKPPQFSLFQRKNDPLLRTPTVCRLPPIACRLHLSDVTQSSKFAQMML</sequence>
<dbReference type="AlphaFoldDB" id="A0A4C1YNE0"/>
<dbReference type="EMBL" id="BGZK01001345">
    <property type="protein sequence ID" value="GBP77766.1"/>
    <property type="molecule type" value="Genomic_DNA"/>
</dbReference>
<keyword evidence="2" id="KW-1185">Reference proteome</keyword>
<dbReference type="Proteomes" id="UP000299102">
    <property type="component" value="Unassembled WGS sequence"/>
</dbReference>
<protein>
    <submittedName>
        <fullName evidence="1">Uncharacterized protein</fullName>
    </submittedName>
</protein>
<name>A0A4C1YNE0_EUMVA</name>